<reference evidence="3 4" key="1">
    <citation type="submission" date="2018-06" db="EMBL/GenBank/DDBJ databases">
        <title>A transcriptomic atlas of mushroom development highlights an independent origin of complex multicellularity.</title>
        <authorList>
            <consortium name="DOE Joint Genome Institute"/>
            <person name="Krizsan K."/>
            <person name="Almasi E."/>
            <person name="Merenyi Z."/>
            <person name="Sahu N."/>
            <person name="Viragh M."/>
            <person name="Koszo T."/>
            <person name="Mondo S."/>
            <person name="Kiss B."/>
            <person name="Balint B."/>
            <person name="Kues U."/>
            <person name="Barry K."/>
            <person name="Hegedus J.C."/>
            <person name="Henrissat B."/>
            <person name="Johnson J."/>
            <person name="Lipzen A."/>
            <person name="Ohm R."/>
            <person name="Nagy I."/>
            <person name="Pangilinan J."/>
            <person name="Yan J."/>
            <person name="Xiong Y."/>
            <person name="Grigoriev I.V."/>
            <person name="Hibbett D.S."/>
            <person name="Nagy L.G."/>
        </authorList>
    </citation>
    <scope>NUCLEOTIDE SEQUENCE [LARGE SCALE GENOMIC DNA]</scope>
    <source>
        <strain evidence="3 4">SZMC22713</strain>
    </source>
</reference>
<dbReference type="EMBL" id="ML170168">
    <property type="protein sequence ID" value="TDL23898.1"/>
    <property type="molecule type" value="Genomic_DNA"/>
</dbReference>
<feature type="transmembrane region" description="Helical" evidence="2">
    <location>
        <begin position="34"/>
        <end position="53"/>
    </location>
</feature>
<dbReference type="Proteomes" id="UP000294933">
    <property type="component" value="Unassembled WGS sequence"/>
</dbReference>
<evidence type="ECO:0000313" key="4">
    <source>
        <dbReference type="Proteomes" id="UP000294933"/>
    </source>
</evidence>
<evidence type="ECO:0000313" key="3">
    <source>
        <dbReference type="EMBL" id="TDL23898.1"/>
    </source>
</evidence>
<dbReference type="OrthoDB" id="2686513at2759"/>
<dbReference type="AlphaFoldDB" id="A0A4Y7Q9K8"/>
<keyword evidence="2" id="KW-0472">Membrane</keyword>
<evidence type="ECO:0000256" key="1">
    <source>
        <dbReference type="SAM" id="MobiDB-lite"/>
    </source>
</evidence>
<dbReference type="VEuPathDB" id="FungiDB:BD410DRAFT_127063"/>
<evidence type="ECO:0000256" key="2">
    <source>
        <dbReference type="SAM" id="Phobius"/>
    </source>
</evidence>
<feature type="region of interest" description="Disordered" evidence="1">
    <location>
        <begin position="89"/>
        <end position="132"/>
    </location>
</feature>
<keyword evidence="2" id="KW-1133">Transmembrane helix</keyword>
<sequence length="132" mass="14471">MFFDSVVFALMSFKAIQNFRTAPMPLLTTLVRDGALYFGVIFVISIANLVISVSVPKKRIVLEGSLAPALACFMSIIATRIVLNLRKQPFGDTDGDTTSPTPRSDVRFMDQGSYLDPFSNPRDKTSSSSITV</sequence>
<feature type="transmembrane region" description="Helical" evidence="2">
    <location>
        <begin position="60"/>
        <end position="83"/>
    </location>
</feature>
<name>A0A4Y7Q9K8_9AGAM</name>
<gene>
    <name evidence="3" type="ORF">BD410DRAFT_127063</name>
</gene>
<keyword evidence="2" id="KW-0812">Transmembrane</keyword>
<accession>A0A4Y7Q9K8</accession>
<protein>
    <submittedName>
        <fullName evidence="3">Uncharacterized protein</fullName>
    </submittedName>
</protein>
<organism evidence="3 4">
    <name type="scientific">Rickenella mellea</name>
    <dbReference type="NCBI Taxonomy" id="50990"/>
    <lineage>
        <taxon>Eukaryota</taxon>
        <taxon>Fungi</taxon>
        <taxon>Dikarya</taxon>
        <taxon>Basidiomycota</taxon>
        <taxon>Agaricomycotina</taxon>
        <taxon>Agaricomycetes</taxon>
        <taxon>Hymenochaetales</taxon>
        <taxon>Rickenellaceae</taxon>
        <taxon>Rickenella</taxon>
    </lineage>
</organism>
<keyword evidence="4" id="KW-1185">Reference proteome</keyword>
<proteinExistence type="predicted"/>